<reference evidence="1" key="1">
    <citation type="submission" date="2021-05" db="EMBL/GenBank/DDBJ databases">
        <authorList>
            <person name="Scholz U."/>
            <person name="Mascher M."/>
            <person name="Fiebig A."/>
        </authorList>
    </citation>
    <scope>NUCLEOTIDE SEQUENCE [LARGE SCALE GENOMIC DNA]</scope>
</reference>
<sequence>MPKHKDITGRARGAEMDRSQGNDHGNDGGEGKKMARTTTFPKTRLKLIMGHALEGHPQAKIDEEARDAVDRCVLEFANLVTTTAAEQCRKDSRKIMNGDDLIKAMEILGFHHYVGPLNVYLLRYRESKGRVEMPAAATGVVTTGEMEAPTPPQPFGCELGQQPPCDVTELGLHTDVYAAWSRAAEASTSSPMPSARDD</sequence>
<dbReference type="EnsemblPlants" id="AVESA.00010b.r2.7AG1213790.1">
    <property type="protein sequence ID" value="AVESA.00010b.r2.7AG1213790.1.CDS"/>
    <property type="gene ID" value="AVESA.00010b.r2.7AG1213790"/>
</dbReference>
<reference evidence="1" key="2">
    <citation type="submission" date="2025-09" db="UniProtKB">
        <authorList>
            <consortium name="EnsemblPlants"/>
        </authorList>
    </citation>
    <scope>IDENTIFICATION</scope>
</reference>
<name>A0ACD5ZRJ8_AVESA</name>
<dbReference type="Proteomes" id="UP001732700">
    <property type="component" value="Chromosome 7A"/>
</dbReference>
<keyword evidence="2" id="KW-1185">Reference proteome</keyword>
<evidence type="ECO:0000313" key="1">
    <source>
        <dbReference type="EnsemblPlants" id="AVESA.00010b.r2.7AG1213790.1.CDS"/>
    </source>
</evidence>
<accession>A0ACD5ZRJ8</accession>
<protein>
    <submittedName>
        <fullName evidence="1">Uncharacterized protein</fullName>
    </submittedName>
</protein>
<evidence type="ECO:0000313" key="2">
    <source>
        <dbReference type="Proteomes" id="UP001732700"/>
    </source>
</evidence>
<proteinExistence type="predicted"/>
<organism evidence="1 2">
    <name type="scientific">Avena sativa</name>
    <name type="common">Oat</name>
    <dbReference type="NCBI Taxonomy" id="4498"/>
    <lineage>
        <taxon>Eukaryota</taxon>
        <taxon>Viridiplantae</taxon>
        <taxon>Streptophyta</taxon>
        <taxon>Embryophyta</taxon>
        <taxon>Tracheophyta</taxon>
        <taxon>Spermatophyta</taxon>
        <taxon>Magnoliopsida</taxon>
        <taxon>Liliopsida</taxon>
        <taxon>Poales</taxon>
        <taxon>Poaceae</taxon>
        <taxon>BOP clade</taxon>
        <taxon>Pooideae</taxon>
        <taxon>Poodae</taxon>
        <taxon>Poeae</taxon>
        <taxon>Poeae Chloroplast Group 1 (Aveneae type)</taxon>
        <taxon>Aveninae</taxon>
        <taxon>Avena</taxon>
    </lineage>
</organism>